<feature type="compositionally biased region" description="Low complexity" evidence="1">
    <location>
        <begin position="90"/>
        <end position="106"/>
    </location>
</feature>
<evidence type="ECO:0008006" key="4">
    <source>
        <dbReference type="Google" id="ProtNLM"/>
    </source>
</evidence>
<evidence type="ECO:0000256" key="1">
    <source>
        <dbReference type="SAM" id="MobiDB-lite"/>
    </source>
</evidence>
<name>A0A6J5FRQ7_9BURK</name>
<proteinExistence type="predicted"/>
<evidence type="ECO:0000313" key="3">
    <source>
        <dbReference type="Proteomes" id="UP000494119"/>
    </source>
</evidence>
<reference evidence="2 3" key="1">
    <citation type="submission" date="2020-04" db="EMBL/GenBank/DDBJ databases">
        <authorList>
            <person name="De Canck E."/>
        </authorList>
    </citation>
    <scope>NUCLEOTIDE SEQUENCE [LARGE SCALE GENOMIC DNA]</scope>
    <source>
        <strain evidence="2 3">LMG 28688</strain>
    </source>
</reference>
<evidence type="ECO:0000313" key="2">
    <source>
        <dbReference type="EMBL" id="CAB3784145.1"/>
    </source>
</evidence>
<organism evidence="2 3">
    <name type="scientific">Paraburkholderia caffeinitolerans</name>
    <dbReference type="NCBI Taxonomy" id="1723730"/>
    <lineage>
        <taxon>Bacteria</taxon>
        <taxon>Pseudomonadati</taxon>
        <taxon>Pseudomonadota</taxon>
        <taxon>Betaproteobacteria</taxon>
        <taxon>Burkholderiales</taxon>
        <taxon>Burkholderiaceae</taxon>
        <taxon>Paraburkholderia</taxon>
    </lineage>
</organism>
<feature type="region of interest" description="Disordered" evidence="1">
    <location>
        <begin position="55"/>
        <end position="106"/>
    </location>
</feature>
<dbReference type="EMBL" id="CADIKL010000007">
    <property type="protein sequence ID" value="CAB3784145.1"/>
    <property type="molecule type" value="Genomic_DNA"/>
</dbReference>
<keyword evidence="3" id="KW-1185">Reference proteome</keyword>
<accession>A0A6J5FRQ7</accession>
<dbReference type="Proteomes" id="UP000494119">
    <property type="component" value="Unassembled WGS sequence"/>
</dbReference>
<gene>
    <name evidence="2" type="ORF">LMG28688_01809</name>
</gene>
<sequence>MTGQHPKPNAARIIWRRSGSFISKSLKVVRRNHMKKLMLMLTAFGVAALSQPSFAQQPAAVHQEASDASSYSAPTQKHVKKPKKQKAKKGAASEAPAAAPAAAASQ</sequence>
<dbReference type="AlphaFoldDB" id="A0A6J5FRQ7"/>
<feature type="compositionally biased region" description="Basic residues" evidence="1">
    <location>
        <begin position="77"/>
        <end position="89"/>
    </location>
</feature>
<protein>
    <recommendedName>
        <fullName evidence="4">Acid shock protein</fullName>
    </recommendedName>
</protein>
<feature type="compositionally biased region" description="Polar residues" evidence="1">
    <location>
        <begin position="66"/>
        <end position="75"/>
    </location>
</feature>